<name>A0A5B7J5U5_PORTR</name>
<dbReference type="AlphaFoldDB" id="A0A5B7J5U5"/>
<dbReference type="EMBL" id="VSRR010090052">
    <property type="protein sequence ID" value="MPC92080.1"/>
    <property type="molecule type" value="Genomic_DNA"/>
</dbReference>
<proteinExistence type="predicted"/>
<comment type="caution">
    <text evidence="2">The sequence shown here is derived from an EMBL/GenBank/DDBJ whole genome shotgun (WGS) entry which is preliminary data.</text>
</comment>
<sequence length="105" mass="12025">MYWRLSGHPPGWRVTRMAATVTTRTRRSGGRLTPKQGRQARRRPVVAAATKLHKRRRPGRRHANTPPLLTCVHNSSLAIHGAREKMLNVKLRMKEYGSLFTSENM</sequence>
<evidence type="ECO:0000313" key="3">
    <source>
        <dbReference type="Proteomes" id="UP000324222"/>
    </source>
</evidence>
<gene>
    <name evidence="2" type="ORF">E2C01_087152</name>
</gene>
<dbReference type="Proteomes" id="UP000324222">
    <property type="component" value="Unassembled WGS sequence"/>
</dbReference>
<evidence type="ECO:0000256" key="1">
    <source>
        <dbReference type="SAM" id="MobiDB-lite"/>
    </source>
</evidence>
<protein>
    <submittedName>
        <fullName evidence="2">Uncharacterized protein</fullName>
    </submittedName>
</protein>
<accession>A0A5B7J5U5</accession>
<reference evidence="2 3" key="1">
    <citation type="submission" date="2019-05" db="EMBL/GenBank/DDBJ databases">
        <title>Another draft genome of Portunus trituberculatus and its Hox gene families provides insights of decapod evolution.</title>
        <authorList>
            <person name="Jeong J.-H."/>
            <person name="Song I."/>
            <person name="Kim S."/>
            <person name="Choi T."/>
            <person name="Kim D."/>
            <person name="Ryu S."/>
            <person name="Kim W."/>
        </authorList>
    </citation>
    <scope>NUCLEOTIDE SEQUENCE [LARGE SCALE GENOMIC DNA]</scope>
    <source>
        <tissue evidence="2">Muscle</tissue>
    </source>
</reference>
<evidence type="ECO:0000313" key="2">
    <source>
        <dbReference type="EMBL" id="MPC92080.1"/>
    </source>
</evidence>
<feature type="compositionally biased region" description="Basic residues" evidence="1">
    <location>
        <begin position="51"/>
        <end position="63"/>
    </location>
</feature>
<keyword evidence="3" id="KW-1185">Reference proteome</keyword>
<organism evidence="2 3">
    <name type="scientific">Portunus trituberculatus</name>
    <name type="common">Swimming crab</name>
    <name type="synonym">Neptunus trituberculatus</name>
    <dbReference type="NCBI Taxonomy" id="210409"/>
    <lineage>
        <taxon>Eukaryota</taxon>
        <taxon>Metazoa</taxon>
        <taxon>Ecdysozoa</taxon>
        <taxon>Arthropoda</taxon>
        <taxon>Crustacea</taxon>
        <taxon>Multicrustacea</taxon>
        <taxon>Malacostraca</taxon>
        <taxon>Eumalacostraca</taxon>
        <taxon>Eucarida</taxon>
        <taxon>Decapoda</taxon>
        <taxon>Pleocyemata</taxon>
        <taxon>Brachyura</taxon>
        <taxon>Eubrachyura</taxon>
        <taxon>Portunoidea</taxon>
        <taxon>Portunidae</taxon>
        <taxon>Portuninae</taxon>
        <taxon>Portunus</taxon>
    </lineage>
</organism>
<feature type="region of interest" description="Disordered" evidence="1">
    <location>
        <begin position="23"/>
        <end position="68"/>
    </location>
</feature>